<dbReference type="EMBL" id="WIGM01000367">
    <property type="protein sequence ID" value="KAF6827458.1"/>
    <property type="molecule type" value="Genomic_DNA"/>
</dbReference>
<sequence length="424" mass="46637">GDENSKETDSDSNSNSTVSADDEWCGSYSSDDSVPLTPLEAPRLPLVLIQGVDIPPFLPHTANAQGPLAVIRAGLSLDPSTPHAAIQEHIARNTSILRYLGLHLIPAPFITLSESDTDLHEPVLCSQVQETGYTRLLQAIRMVHWDAGLVRDAICFVDGCVHRGAVPPAALRHRHDLLRAFRKMLADDARRKGYLTSAEHHALDRAGYPFADVLTIPDLPRIATRGLGYRLVEAARAGALDMVRDSGLLMAEGQLLGLLAHNARRKRERRRRRAGRVPSRLRECVSAEDVDRESWWDEHFEELDAAAREVGGMTEERLDELEDFFASIQSPTPPTTPVEAPPGFGDRRPSLARSDGGFGAESQGDVRVKVEEGSIDVAELQSLLEEDGFGFVSAVVEEEEPQQVFSPAEERRSWGVDLRGILES</sequence>
<dbReference type="OrthoDB" id="4845923at2759"/>
<comment type="caution">
    <text evidence="2">The sequence shown here is derived from an EMBL/GenBank/DDBJ whole genome shotgun (WGS) entry which is preliminary data.</text>
</comment>
<evidence type="ECO:0000256" key="1">
    <source>
        <dbReference type="SAM" id="MobiDB-lite"/>
    </source>
</evidence>
<keyword evidence="3" id="KW-1185">Reference proteome</keyword>
<accession>A0A8H6KA08</accession>
<name>A0A8H6KA08_9PEZI</name>
<dbReference type="AlphaFoldDB" id="A0A8H6KA08"/>
<reference evidence="2" key="1">
    <citation type="journal article" date="2020" name="Phytopathology">
        <title>Genome Sequence Resources of Colletotrichum truncatum, C. plurivorum, C. musicola, and C. sojae: Four Species Pathogenic to Soybean (Glycine max).</title>
        <authorList>
            <person name="Rogerio F."/>
            <person name="Boufleur T.R."/>
            <person name="Ciampi-Guillardi M."/>
            <person name="Sukno S.A."/>
            <person name="Thon M.R."/>
            <person name="Massola Junior N.S."/>
            <person name="Baroncelli R."/>
        </authorList>
    </citation>
    <scope>NUCLEOTIDE SEQUENCE</scope>
    <source>
        <strain evidence="2">LFN0074</strain>
    </source>
</reference>
<evidence type="ECO:0000313" key="3">
    <source>
        <dbReference type="Proteomes" id="UP000639643"/>
    </source>
</evidence>
<proteinExistence type="predicted"/>
<organism evidence="2 3">
    <name type="scientific">Colletotrichum musicola</name>
    <dbReference type="NCBI Taxonomy" id="2175873"/>
    <lineage>
        <taxon>Eukaryota</taxon>
        <taxon>Fungi</taxon>
        <taxon>Dikarya</taxon>
        <taxon>Ascomycota</taxon>
        <taxon>Pezizomycotina</taxon>
        <taxon>Sordariomycetes</taxon>
        <taxon>Hypocreomycetidae</taxon>
        <taxon>Glomerellales</taxon>
        <taxon>Glomerellaceae</taxon>
        <taxon>Colletotrichum</taxon>
        <taxon>Colletotrichum orchidearum species complex</taxon>
    </lineage>
</organism>
<protein>
    <submittedName>
        <fullName evidence="2">Uncharacterized protein</fullName>
    </submittedName>
</protein>
<dbReference type="Proteomes" id="UP000639643">
    <property type="component" value="Unassembled WGS sequence"/>
</dbReference>
<feature type="region of interest" description="Disordered" evidence="1">
    <location>
        <begin position="327"/>
        <end position="363"/>
    </location>
</feature>
<feature type="compositionally biased region" description="Pro residues" evidence="1">
    <location>
        <begin position="331"/>
        <end position="340"/>
    </location>
</feature>
<feature type="region of interest" description="Disordered" evidence="1">
    <location>
        <begin position="1"/>
        <end position="32"/>
    </location>
</feature>
<gene>
    <name evidence="2" type="ORF">CMUS01_08986</name>
</gene>
<feature type="non-terminal residue" evidence="2">
    <location>
        <position position="1"/>
    </location>
</feature>
<evidence type="ECO:0000313" key="2">
    <source>
        <dbReference type="EMBL" id="KAF6827458.1"/>
    </source>
</evidence>